<dbReference type="SUPFAM" id="SSF52540">
    <property type="entry name" value="P-loop containing nucleoside triphosphate hydrolases"/>
    <property type="match status" value="1"/>
</dbReference>
<dbReference type="OrthoDB" id="9787585at2"/>
<protein>
    <submittedName>
        <fullName evidence="7">AAA family ATPase</fullName>
    </submittedName>
</protein>
<dbReference type="GO" id="GO:0000725">
    <property type="term" value="P:recombinational repair"/>
    <property type="evidence" value="ECO:0007669"/>
    <property type="project" value="TreeGrafter"/>
</dbReference>
<evidence type="ECO:0000313" key="7">
    <source>
        <dbReference type="EMBL" id="TDC34315.1"/>
    </source>
</evidence>
<keyword evidence="8" id="KW-1185">Reference proteome</keyword>
<gene>
    <name evidence="7" type="ORF">E1261_03950</name>
</gene>
<dbReference type="PANTHER" id="PTHR11070">
    <property type="entry name" value="UVRD / RECB / PCRA DNA HELICASE FAMILY MEMBER"/>
    <property type="match status" value="1"/>
</dbReference>
<evidence type="ECO:0000256" key="2">
    <source>
        <dbReference type="ARBA" id="ARBA00022801"/>
    </source>
</evidence>
<dbReference type="Pfam" id="PF00580">
    <property type="entry name" value="UvrD-helicase"/>
    <property type="match status" value="1"/>
</dbReference>
<keyword evidence="4 5" id="KW-0067">ATP-binding</keyword>
<dbReference type="GO" id="GO:0043138">
    <property type="term" value="F:3'-5' DNA helicase activity"/>
    <property type="evidence" value="ECO:0007669"/>
    <property type="project" value="TreeGrafter"/>
</dbReference>
<accession>A0A4V2XSM2</accession>
<keyword evidence="3 5" id="KW-0347">Helicase</keyword>
<reference evidence="7 8" key="1">
    <citation type="submission" date="2019-03" db="EMBL/GenBank/DDBJ databases">
        <title>Draft genome sequences of novel Actinobacteria.</title>
        <authorList>
            <person name="Sahin N."/>
            <person name="Ay H."/>
            <person name="Saygin H."/>
        </authorList>
    </citation>
    <scope>NUCLEOTIDE SEQUENCE [LARGE SCALE GENOMIC DNA]</scope>
    <source>
        <strain evidence="7 8">JCM 30547</strain>
    </source>
</reference>
<dbReference type="PANTHER" id="PTHR11070:SF45">
    <property type="entry name" value="DNA 3'-5' HELICASE"/>
    <property type="match status" value="1"/>
</dbReference>
<evidence type="ECO:0000259" key="6">
    <source>
        <dbReference type="PROSITE" id="PS51198"/>
    </source>
</evidence>
<evidence type="ECO:0000256" key="1">
    <source>
        <dbReference type="ARBA" id="ARBA00022741"/>
    </source>
</evidence>
<evidence type="ECO:0000256" key="5">
    <source>
        <dbReference type="PROSITE-ProRule" id="PRU00560"/>
    </source>
</evidence>
<dbReference type="InterPro" id="IPR027417">
    <property type="entry name" value="P-loop_NTPase"/>
</dbReference>
<dbReference type="EMBL" id="SMKA01000008">
    <property type="protein sequence ID" value="TDC34315.1"/>
    <property type="molecule type" value="Genomic_DNA"/>
</dbReference>
<evidence type="ECO:0000313" key="8">
    <source>
        <dbReference type="Proteomes" id="UP000295075"/>
    </source>
</evidence>
<dbReference type="GO" id="GO:0016787">
    <property type="term" value="F:hydrolase activity"/>
    <property type="evidence" value="ECO:0007669"/>
    <property type="project" value="UniProtKB-UniRule"/>
</dbReference>
<evidence type="ECO:0000256" key="4">
    <source>
        <dbReference type="ARBA" id="ARBA00022840"/>
    </source>
</evidence>
<dbReference type="InterPro" id="IPR000212">
    <property type="entry name" value="DNA_helicase_UvrD/REP"/>
</dbReference>
<dbReference type="GO" id="GO:0005829">
    <property type="term" value="C:cytosol"/>
    <property type="evidence" value="ECO:0007669"/>
    <property type="project" value="TreeGrafter"/>
</dbReference>
<evidence type="ECO:0000256" key="3">
    <source>
        <dbReference type="ARBA" id="ARBA00022806"/>
    </source>
</evidence>
<feature type="binding site" evidence="5">
    <location>
        <begin position="196"/>
        <end position="203"/>
    </location>
    <ligand>
        <name>ATP</name>
        <dbReference type="ChEBI" id="CHEBI:30616"/>
    </ligand>
</feature>
<dbReference type="GO" id="GO:0003677">
    <property type="term" value="F:DNA binding"/>
    <property type="evidence" value="ECO:0007669"/>
    <property type="project" value="InterPro"/>
</dbReference>
<dbReference type="Proteomes" id="UP000295075">
    <property type="component" value="Unassembled WGS sequence"/>
</dbReference>
<dbReference type="PROSITE" id="PS51198">
    <property type="entry name" value="UVRD_HELICASE_ATP_BIND"/>
    <property type="match status" value="1"/>
</dbReference>
<keyword evidence="1 5" id="KW-0547">Nucleotide-binding</keyword>
<sequence>MRSLAEEQEYAEECREALRRMVSGARENVVVGEETWGDRYTAERLGFYLKTLARDLAEEGDNPPYFGLIRYGGDAGEHRDQAYYLGRRHISDAIGRPPMVIDWRAPVSTTFYRASPTDPRGLATRRRFGWSGNRLTSFEDEQLGSAEPAPTFGSELVRREIERARVGPMRDIVATIQPEQDEVVRTELEVSVCVQGAPGTGKTAVGLHRAAYLLYAHRGRLQRNGVLVIGPNRAFLHYISAVLPTLGEVDVDQTTVEDLLAGPDARRITIRATDEPAAAAVKHDVRMAGVLQRALYERISVPENAIVVPDGSYKWRVNQFEFAEMVADARAEATAYLIGRERVIARVVASLQRQAEARGQNCNGVWLRKMARAATPAVEAVWPAVKAEDLLAEILGSRELLSRASADLLNADQQNAISWPRPRKAKTAPWTAADAVLLDEVSALLERGPTYGHVIVDEAQDISPMQCRAIARRSEHGSITVLGDLAQGTTPWAARTWAEQLAHLGKPSAEQVALTTGYRVPASVVELANRLLRSLPVDVPQTTSFRSDGVLAITESDDLVSAVQRALPHEGSIGVIAADDRIADLTDTLKAAGIETVAPDGDGRVAVVPASLAKGLEYDHVIAVEPAEIVEAEPRGLNRLYVILTRAVSRLEVLHTRPLPRELD</sequence>
<dbReference type="AlphaFoldDB" id="A0A4V2XSM2"/>
<dbReference type="InterPro" id="IPR014016">
    <property type="entry name" value="UvrD-like_ATP-bd"/>
</dbReference>
<name>A0A4V2XSM2_9ACTN</name>
<dbReference type="RefSeq" id="WP_132401960.1">
    <property type="nucleotide sequence ID" value="NZ_SMKA01000008.1"/>
</dbReference>
<keyword evidence="2 5" id="KW-0378">Hydrolase</keyword>
<feature type="domain" description="UvrD-like helicase ATP-binding" evidence="6">
    <location>
        <begin position="175"/>
        <end position="521"/>
    </location>
</feature>
<comment type="caution">
    <text evidence="7">The sequence shown here is derived from an EMBL/GenBank/DDBJ whole genome shotgun (WGS) entry which is preliminary data.</text>
</comment>
<proteinExistence type="predicted"/>
<dbReference type="GO" id="GO:0005524">
    <property type="term" value="F:ATP binding"/>
    <property type="evidence" value="ECO:0007669"/>
    <property type="project" value="UniProtKB-UniRule"/>
</dbReference>
<organism evidence="7 8">
    <name type="scientific">Kribbella albertanoniae</name>
    <dbReference type="NCBI Taxonomy" id="1266829"/>
    <lineage>
        <taxon>Bacteria</taxon>
        <taxon>Bacillati</taxon>
        <taxon>Actinomycetota</taxon>
        <taxon>Actinomycetes</taxon>
        <taxon>Propionibacteriales</taxon>
        <taxon>Kribbellaceae</taxon>
        <taxon>Kribbella</taxon>
    </lineage>
</organism>
<dbReference type="Gene3D" id="3.40.50.300">
    <property type="entry name" value="P-loop containing nucleotide triphosphate hydrolases"/>
    <property type="match status" value="2"/>
</dbReference>